<evidence type="ECO:0000313" key="4">
    <source>
        <dbReference type="Proteomes" id="UP001165082"/>
    </source>
</evidence>
<feature type="non-terminal residue" evidence="3">
    <location>
        <position position="1"/>
    </location>
</feature>
<accession>A0A9W6ZAW0</accession>
<dbReference type="InterPro" id="IPR029058">
    <property type="entry name" value="AB_hydrolase_fold"/>
</dbReference>
<comment type="caution">
    <text evidence="3">The sequence shown here is derived from an EMBL/GenBank/DDBJ whole genome shotgun (WGS) entry which is preliminary data.</text>
</comment>
<keyword evidence="1" id="KW-0472">Membrane</keyword>
<feature type="domain" description="Fungal lipase-type" evidence="2">
    <location>
        <begin position="242"/>
        <end position="323"/>
    </location>
</feature>
<protein>
    <recommendedName>
        <fullName evidence="2">Fungal lipase-type domain-containing protein</fullName>
    </recommendedName>
</protein>
<dbReference type="Proteomes" id="UP001165082">
    <property type="component" value="Unassembled WGS sequence"/>
</dbReference>
<evidence type="ECO:0000259" key="2">
    <source>
        <dbReference type="Pfam" id="PF01764"/>
    </source>
</evidence>
<keyword evidence="1" id="KW-0812">Transmembrane</keyword>
<dbReference type="Pfam" id="PF01764">
    <property type="entry name" value="Lipase_3"/>
    <property type="match status" value="1"/>
</dbReference>
<reference evidence="3" key="1">
    <citation type="submission" date="2022-07" db="EMBL/GenBank/DDBJ databases">
        <title>Genome analysis of Parmales, a sister group of diatoms, reveals the evolutionary specialization of diatoms from phago-mixotrophs to photoautotrophs.</title>
        <authorList>
            <person name="Ban H."/>
            <person name="Sato S."/>
            <person name="Yoshikawa S."/>
            <person name="Kazumasa Y."/>
            <person name="Nakamura Y."/>
            <person name="Ichinomiya M."/>
            <person name="Saitoh K."/>
            <person name="Sato N."/>
            <person name="Blanc-Mathieu R."/>
            <person name="Endo H."/>
            <person name="Kuwata A."/>
            <person name="Ogata H."/>
        </authorList>
    </citation>
    <scope>NUCLEOTIDE SEQUENCE</scope>
</reference>
<name>A0A9W6ZAW0_9STRA</name>
<dbReference type="EMBL" id="BRXZ01004539">
    <property type="protein sequence ID" value="GMH50804.1"/>
    <property type="molecule type" value="Genomic_DNA"/>
</dbReference>
<evidence type="ECO:0000313" key="3">
    <source>
        <dbReference type="EMBL" id="GMH50804.1"/>
    </source>
</evidence>
<keyword evidence="1" id="KW-1133">Transmembrane helix</keyword>
<dbReference type="SUPFAM" id="SSF53474">
    <property type="entry name" value="alpha/beta-Hydrolases"/>
    <property type="match status" value="1"/>
</dbReference>
<gene>
    <name evidence="3" type="ORF">TrRE_jg4938</name>
</gene>
<proteinExistence type="predicted"/>
<sequence>TNSSNMNATIIVAASSMVLAIFAVVFFLLQNAADGGMTVAYGEMTIPQEDGTSTVSAKYAMDGATKTVSFSAGGYTSMMTEYFDADGNRNIQSYEWDTNGPVLCRFNLERDFERFDAMKVSMDSVTVGAGSTISVTDGDFEQTTELNVEYTMIEGAAPADWLPAPIDEDTCWDLEKTFTYAADEDTDDRMLRELGATSASNLAQWVYDDGSSNGGTTICHPTNDGIGWQQGEVCYRVSGCSLSFRGSDDGADWVDNILGSTYTARGEYSGKTIHGGFYNQFLSWRKQAWDTGEVPWSFKNCGTKTWIGHSLGGAIAAVASLELGGVINTYAGPKPFWSGTGRIQTGARTYHESDPVPQQPMTHYHGCGGSGCSLKKVWEKCTNNAFSASVPYPCSCGWRGCRTCWYNLFDGPCIGWSTQTSMESSISSPLSRPYGSGTGSAVFQNIKEIVLGFFMSTGSCASSGGHFHSMTACYQPYGQ</sequence>
<dbReference type="Gene3D" id="3.40.50.1820">
    <property type="entry name" value="alpha/beta hydrolase"/>
    <property type="match status" value="1"/>
</dbReference>
<evidence type="ECO:0000256" key="1">
    <source>
        <dbReference type="SAM" id="Phobius"/>
    </source>
</evidence>
<dbReference type="InterPro" id="IPR002921">
    <property type="entry name" value="Fungal_lipase-type"/>
</dbReference>
<dbReference type="OrthoDB" id="426718at2759"/>
<dbReference type="AlphaFoldDB" id="A0A9W6ZAW0"/>
<keyword evidence="4" id="KW-1185">Reference proteome</keyword>
<organism evidence="3 4">
    <name type="scientific">Triparma retinervis</name>
    <dbReference type="NCBI Taxonomy" id="2557542"/>
    <lineage>
        <taxon>Eukaryota</taxon>
        <taxon>Sar</taxon>
        <taxon>Stramenopiles</taxon>
        <taxon>Ochrophyta</taxon>
        <taxon>Bolidophyceae</taxon>
        <taxon>Parmales</taxon>
        <taxon>Triparmaceae</taxon>
        <taxon>Triparma</taxon>
    </lineage>
</organism>
<dbReference type="GO" id="GO:0006629">
    <property type="term" value="P:lipid metabolic process"/>
    <property type="evidence" value="ECO:0007669"/>
    <property type="project" value="InterPro"/>
</dbReference>
<feature type="transmembrane region" description="Helical" evidence="1">
    <location>
        <begin position="6"/>
        <end position="29"/>
    </location>
</feature>